<feature type="transmembrane region" description="Helical" evidence="1">
    <location>
        <begin position="202"/>
        <end position="222"/>
    </location>
</feature>
<keyword evidence="1" id="KW-0472">Membrane</keyword>
<dbReference type="Proteomes" id="UP000830401">
    <property type="component" value="Chromosome"/>
</dbReference>
<feature type="transmembrane region" description="Helical" evidence="1">
    <location>
        <begin position="256"/>
        <end position="278"/>
    </location>
</feature>
<dbReference type="EMBL" id="CP095061">
    <property type="protein sequence ID" value="UOQ66268.1"/>
    <property type="molecule type" value="Genomic_DNA"/>
</dbReference>
<evidence type="ECO:0000256" key="1">
    <source>
        <dbReference type="SAM" id="Phobius"/>
    </source>
</evidence>
<feature type="transmembrane region" description="Helical" evidence="1">
    <location>
        <begin position="82"/>
        <end position="101"/>
    </location>
</feature>
<proteinExistence type="predicted"/>
<feature type="transmembrane region" description="Helical" evidence="1">
    <location>
        <begin position="12"/>
        <end position="32"/>
    </location>
</feature>
<reference evidence="2" key="1">
    <citation type="submission" date="2022-04" db="EMBL/GenBank/DDBJ databases">
        <title>Hymenobacter sp. isolated from the air.</title>
        <authorList>
            <person name="Won M."/>
            <person name="Lee C.-M."/>
            <person name="Woen H.-Y."/>
            <person name="Kwon S.-W."/>
        </authorList>
    </citation>
    <scope>NUCLEOTIDE SEQUENCE</scope>
    <source>
        <strain evidence="2">5420S-77</strain>
    </source>
</reference>
<feature type="transmembrane region" description="Helical" evidence="1">
    <location>
        <begin position="166"/>
        <end position="196"/>
    </location>
</feature>
<name>A0ABY4G5W2_9BACT</name>
<keyword evidence="1" id="KW-0812">Transmembrane</keyword>
<protein>
    <recommendedName>
        <fullName evidence="4">Glycosyltransferase RgtA/B/C/D-like domain-containing protein</fullName>
    </recommendedName>
</protein>
<dbReference type="RefSeq" id="WP_245120246.1">
    <property type="nucleotide sequence ID" value="NZ_CP095061.1"/>
</dbReference>
<accession>A0ABY4G5W2</accession>
<sequence length="468" mass="52142">MLQFFKSPLPTRLVVLLLLVLAVRLPLVWWGVPLTMAELRAMLIGERLHAGGLLYRDLYDATAPLSAALFAALDVVASRPLWLYRILALGLLLIQALRLNFVLNRADVHPERGYLAALTYLVLASVTTDLDTLSPLLIGHTFIILGFSALLPTSREGYDNRRLFRAGFLIGAAALCYLPLALFLLVGLFAVIVFAANSFRSFLLLLCGFGFPYAVVATFFLYNDALPFFRQFHLRPSLSGLVMGADGLPLPLQWRLLILPGVVLLLGLARSFTTSLGLVFQVKFQQLMLVWLLVAILMMAAGRGTAPGTFGLILPPLTYFSYFLWQKSPRAWVVDVLFLVLLGCVVGLRYRELLQLESILRFPAETRYAVQPNPKYANLRGQRLLVLGADLRPYLTNSIGSPYLDWRLAQADFGHLSQYAAVYRLARNLEAAPPTVLIDQTNRLAELQYKVPAIFGRYQPTNTRGSIS</sequence>
<evidence type="ECO:0008006" key="4">
    <source>
        <dbReference type="Google" id="ProtNLM"/>
    </source>
</evidence>
<evidence type="ECO:0000313" key="2">
    <source>
        <dbReference type="EMBL" id="UOQ66268.1"/>
    </source>
</evidence>
<feature type="transmembrane region" description="Helical" evidence="1">
    <location>
        <begin position="331"/>
        <end position="350"/>
    </location>
</feature>
<gene>
    <name evidence="2" type="ORF">MUN86_22710</name>
</gene>
<feature type="transmembrane region" description="Helical" evidence="1">
    <location>
        <begin position="136"/>
        <end position="154"/>
    </location>
</feature>
<organism evidence="2 3">
    <name type="scientific">Hymenobacter volaticus</name>
    <dbReference type="NCBI Taxonomy" id="2932254"/>
    <lineage>
        <taxon>Bacteria</taxon>
        <taxon>Pseudomonadati</taxon>
        <taxon>Bacteroidota</taxon>
        <taxon>Cytophagia</taxon>
        <taxon>Cytophagales</taxon>
        <taxon>Hymenobacteraceae</taxon>
        <taxon>Hymenobacter</taxon>
    </lineage>
</organism>
<keyword evidence="3" id="KW-1185">Reference proteome</keyword>
<keyword evidence="1" id="KW-1133">Transmembrane helix</keyword>
<feature type="transmembrane region" description="Helical" evidence="1">
    <location>
        <begin position="284"/>
        <end position="301"/>
    </location>
</feature>
<evidence type="ECO:0000313" key="3">
    <source>
        <dbReference type="Proteomes" id="UP000830401"/>
    </source>
</evidence>